<dbReference type="AlphaFoldDB" id="A0A4Q8CYL4"/>
<gene>
    <name evidence="3" type="ORF">EV698_0322</name>
</gene>
<evidence type="ECO:0000313" key="4">
    <source>
        <dbReference type="Proteomes" id="UP000292298"/>
    </source>
</evidence>
<dbReference type="PANTHER" id="PTHR35369:SF2">
    <property type="entry name" value="BLR3025 PROTEIN"/>
    <property type="match status" value="1"/>
</dbReference>
<dbReference type="OrthoDB" id="5298951at2"/>
<dbReference type="PANTHER" id="PTHR35369">
    <property type="entry name" value="BLR3025 PROTEIN-RELATED"/>
    <property type="match status" value="1"/>
</dbReference>
<dbReference type="RefSeq" id="WP_130502429.1">
    <property type="nucleotide sequence ID" value="NZ_SHLI01000001.1"/>
</dbReference>
<dbReference type="Pfam" id="PF00817">
    <property type="entry name" value="IMS"/>
    <property type="match status" value="1"/>
</dbReference>
<dbReference type="InterPro" id="IPR043502">
    <property type="entry name" value="DNA/RNA_pol_sf"/>
</dbReference>
<dbReference type="SUPFAM" id="SSF56672">
    <property type="entry name" value="DNA/RNA polymerases"/>
    <property type="match status" value="1"/>
</dbReference>
<dbReference type="Proteomes" id="UP000292298">
    <property type="component" value="Unassembled WGS sequence"/>
</dbReference>
<comment type="caution">
    <text evidence="3">The sequence shown here is derived from an EMBL/GenBank/DDBJ whole genome shotgun (WGS) entry which is preliminary data.</text>
</comment>
<sequence>MLWLCLHFFNLPVECFGDTEGETFPLFVSQAGRVIGGNRPARHLGIRSGMTPTAARALTEDGRHRLRDPDREQRMLERLATWAVQFTPRVSIEPPMALLLEIEGSLRYFHGIEPLRRQISEGLEQWGHRANTAIAPTPTAAWILARAGDGTPVTARPALAERLASLSVNVLPLGQRATDALQGLGCETIGALRALPDDGVARRLGRALLETLQRAHGERPDPRRNWQPPNRFERRIDYLEAITTVDGLRPILRQLIDSLCTDLRYRDTGIMRLRFVLRHRERPPTRLPLGVLSPTRDAGHLKWLVDQQLDNIALTADVTAVSLQAGRFHALHGTSEALDLLDRDDRHTTDADWRTLIETFDSRLGEERVCMVKPLAEHRPERAWCYQRPGRTVEPLAQPSGTARPAWLLEQPLPLRSPRGRPEHNGAPLVLESGPERIETGWWDGLDITRDYYHARTANGQRIWIFRDRRGQRDWYLHGIFG</sequence>
<dbReference type="GO" id="GO:0006281">
    <property type="term" value="P:DNA repair"/>
    <property type="evidence" value="ECO:0007669"/>
    <property type="project" value="InterPro"/>
</dbReference>
<accession>A0A4Q8CYL4</accession>
<evidence type="ECO:0000313" key="3">
    <source>
        <dbReference type="EMBL" id="RZU98086.1"/>
    </source>
</evidence>
<dbReference type="CDD" id="cd03468">
    <property type="entry name" value="PolY_like"/>
    <property type="match status" value="1"/>
</dbReference>
<dbReference type="EMBL" id="SHLI01000001">
    <property type="protein sequence ID" value="RZU98086.1"/>
    <property type="molecule type" value="Genomic_DNA"/>
</dbReference>
<feature type="domain" description="UmuC" evidence="2">
    <location>
        <begin position="22"/>
        <end position="145"/>
    </location>
</feature>
<dbReference type="InterPro" id="IPR001126">
    <property type="entry name" value="UmuC"/>
</dbReference>
<evidence type="ECO:0000256" key="1">
    <source>
        <dbReference type="ARBA" id="ARBA00022763"/>
    </source>
</evidence>
<organism evidence="3 4">
    <name type="scientific">Spiribacter vilamensis</name>
    <dbReference type="NCBI Taxonomy" id="531306"/>
    <lineage>
        <taxon>Bacteria</taxon>
        <taxon>Pseudomonadati</taxon>
        <taxon>Pseudomonadota</taxon>
        <taxon>Gammaproteobacteria</taxon>
        <taxon>Chromatiales</taxon>
        <taxon>Ectothiorhodospiraceae</taxon>
        <taxon>Spiribacter</taxon>
    </lineage>
</organism>
<protein>
    <submittedName>
        <fullName evidence="3">Protein ImuB</fullName>
    </submittedName>
</protein>
<evidence type="ECO:0000259" key="2">
    <source>
        <dbReference type="Pfam" id="PF00817"/>
    </source>
</evidence>
<keyword evidence="1" id="KW-0227">DNA damage</keyword>
<reference evidence="3 4" key="1">
    <citation type="submission" date="2019-02" db="EMBL/GenBank/DDBJ databases">
        <title>Genomic Encyclopedia of Type Strains, Phase IV (KMG-IV): sequencing the most valuable type-strain genomes for metagenomic binning, comparative biology and taxonomic classification.</title>
        <authorList>
            <person name="Goeker M."/>
        </authorList>
    </citation>
    <scope>NUCLEOTIDE SEQUENCE [LARGE SCALE GENOMIC DNA]</scope>
    <source>
        <strain evidence="3 4">DSM 21056</strain>
    </source>
</reference>
<name>A0A4Q8CYL4_9GAMM</name>
<keyword evidence="4" id="KW-1185">Reference proteome</keyword>
<proteinExistence type="predicted"/>
<dbReference type="InterPro" id="IPR050356">
    <property type="entry name" value="SulA_CellDiv_inhibitor"/>
</dbReference>